<comment type="similarity">
    <text evidence="2 12">Belongs to the glycosyltransferase 43 family.</text>
</comment>
<dbReference type="AlphaFoldDB" id="A0AAQ3WMY1"/>
<dbReference type="FunFam" id="3.90.550.10:FF:000227">
    <property type="entry name" value="Glycosyltransferases"/>
    <property type="match status" value="1"/>
</dbReference>
<comment type="subcellular location">
    <subcellularLocation>
        <location evidence="1 12">Golgi apparatus membrane</location>
        <topology evidence="1 12">Single-pass type II membrane protein</topology>
    </subcellularLocation>
</comment>
<dbReference type="InterPro" id="IPR005027">
    <property type="entry name" value="Glyco_trans_43"/>
</dbReference>
<organism evidence="14 15">
    <name type="scientific">Paspalum notatum var. saurae</name>
    <dbReference type="NCBI Taxonomy" id="547442"/>
    <lineage>
        <taxon>Eukaryota</taxon>
        <taxon>Viridiplantae</taxon>
        <taxon>Streptophyta</taxon>
        <taxon>Embryophyta</taxon>
        <taxon>Tracheophyta</taxon>
        <taxon>Spermatophyta</taxon>
        <taxon>Magnoliopsida</taxon>
        <taxon>Liliopsida</taxon>
        <taxon>Poales</taxon>
        <taxon>Poaceae</taxon>
        <taxon>PACMAD clade</taxon>
        <taxon>Panicoideae</taxon>
        <taxon>Andropogonodae</taxon>
        <taxon>Paspaleae</taxon>
        <taxon>Paspalinae</taxon>
        <taxon>Paspalum</taxon>
    </lineage>
</organism>
<keyword evidence="10" id="KW-0325">Glycoprotein</keyword>
<keyword evidence="6 12" id="KW-0735">Signal-anchor</keyword>
<keyword evidence="15" id="KW-1185">Reference proteome</keyword>
<dbReference type="InterPro" id="IPR029044">
    <property type="entry name" value="Nucleotide-diphossugar_trans"/>
</dbReference>
<dbReference type="PANTHER" id="PTHR10896">
    <property type="entry name" value="GALACTOSYLGALACTOSYLXYLOSYLPROTEIN 3-BETA-GLUCURONOSYLTRANSFERASE BETA-1,3-GLUCURONYLTRANSFERASE"/>
    <property type="match status" value="1"/>
</dbReference>
<evidence type="ECO:0000256" key="5">
    <source>
        <dbReference type="ARBA" id="ARBA00022692"/>
    </source>
</evidence>
<keyword evidence="7" id="KW-1133">Transmembrane helix</keyword>
<sequence length="370" mass="41240">MASPKHSHHHHHHRAAASSLHKTKHRRPPLLRAMLHSFLCFLLGLSVGLAPSDWTDAASRAAADANAAAKGHVFRALHAVRAMAAANSNSSSLLLQYSRRRRQPPTSWMILQQQQQPQLLVVVTTTGLSEREHRAAGLTRTAHALRLVSPPVVWLVVEAARDAGPTALLLRRTGVPYRHLTYKDNFTSEEWEEERRHQRNLALAHVEHHRLLGVLFYAGLADVYDLTLLEHLRHIRTVGAWTVATVWEQERRVAVEGPVCTTAGAGAAAAAWFSAPTSDSDSDDHAAAVTLRPAPPLMSDDSVNGFAFATHLLWDPARWDRFPTTEPDQSQDSIKFVQRLVVEEYNKTMVIPDYSNCSQIMVWRVDTALI</sequence>
<name>A0AAQ3WMY1_PASNO</name>
<keyword evidence="5" id="KW-0812">Transmembrane</keyword>
<dbReference type="GO" id="GO:0015018">
    <property type="term" value="F:galactosylgalactosylxylosylprotein 3-beta-glucuronosyltransferase activity"/>
    <property type="evidence" value="ECO:0007669"/>
    <property type="project" value="InterPro"/>
</dbReference>
<evidence type="ECO:0000256" key="4">
    <source>
        <dbReference type="ARBA" id="ARBA00022679"/>
    </source>
</evidence>
<evidence type="ECO:0000256" key="12">
    <source>
        <dbReference type="RuleBase" id="RU363127"/>
    </source>
</evidence>
<evidence type="ECO:0000256" key="2">
    <source>
        <dbReference type="ARBA" id="ARBA00007706"/>
    </source>
</evidence>
<proteinExistence type="inferred from homology"/>
<evidence type="ECO:0000256" key="1">
    <source>
        <dbReference type="ARBA" id="ARBA00004323"/>
    </source>
</evidence>
<dbReference type="GO" id="GO:0010417">
    <property type="term" value="P:glucuronoxylan biosynthetic process"/>
    <property type="evidence" value="ECO:0007669"/>
    <property type="project" value="TreeGrafter"/>
</dbReference>
<dbReference type="PANTHER" id="PTHR10896:SF26">
    <property type="entry name" value="BETA-1,4-XYLOSYLTRANSFERASE IRX9-RELATED"/>
    <property type="match status" value="1"/>
</dbReference>
<dbReference type="Pfam" id="PF03360">
    <property type="entry name" value="Glyco_transf_43"/>
    <property type="match status" value="1"/>
</dbReference>
<evidence type="ECO:0000256" key="11">
    <source>
        <dbReference type="ARBA" id="ARBA00023316"/>
    </source>
</evidence>
<keyword evidence="4 12" id="KW-0808">Transferase</keyword>
<evidence type="ECO:0000313" key="14">
    <source>
        <dbReference type="EMBL" id="WVZ67180.1"/>
    </source>
</evidence>
<dbReference type="Proteomes" id="UP001341281">
    <property type="component" value="Chromosome 03"/>
</dbReference>
<feature type="region of interest" description="Disordered" evidence="13">
    <location>
        <begin position="1"/>
        <end position="24"/>
    </location>
</feature>
<evidence type="ECO:0000256" key="8">
    <source>
        <dbReference type="ARBA" id="ARBA00023034"/>
    </source>
</evidence>
<evidence type="ECO:0000256" key="7">
    <source>
        <dbReference type="ARBA" id="ARBA00022989"/>
    </source>
</evidence>
<accession>A0AAQ3WMY1</accession>
<evidence type="ECO:0000256" key="10">
    <source>
        <dbReference type="ARBA" id="ARBA00023180"/>
    </source>
</evidence>
<evidence type="ECO:0000256" key="13">
    <source>
        <dbReference type="SAM" id="MobiDB-lite"/>
    </source>
</evidence>
<evidence type="ECO:0000313" key="15">
    <source>
        <dbReference type="Proteomes" id="UP001341281"/>
    </source>
</evidence>
<dbReference type="GO" id="GO:0071555">
    <property type="term" value="P:cell wall organization"/>
    <property type="evidence" value="ECO:0007669"/>
    <property type="project" value="UniProtKB-KW"/>
</dbReference>
<dbReference type="Gene3D" id="3.90.550.10">
    <property type="entry name" value="Spore Coat Polysaccharide Biosynthesis Protein SpsA, Chain A"/>
    <property type="match status" value="1"/>
</dbReference>
<dbReference type="GO" id="GO:0042285">
    <property type="term" value="F:xylosyltransferase activity"/>
    <property type="evidence" value="ECO:0007669"/>
    <property type="project" value="TreeGrafter"/>
</dbReference>
<keyword evidence="3" id="KW-0328">Glycosyltransferase</keyword>
<evidence type="ECO:0000256" key="3">
    <source>
        <dbReference type="ARBA" id="ARBA00022676"/>
    </source>
</evidence>
<dbReference type="GO" id="GO:0009834">
    <property type="term" value="P:plant-type secondary cell wall biogenesis"/>
    <property type="evidence" value="ECO:0007669"/>
    <property type="project" value="TreeGrafter"/>
</dbReference>
<reference evidence="14 15" key="1">
    <citation type="submission" date="2024-02" db="EMBL/GenBank/DDBJ databases">
        <title>High-quality chromosome-scale genome assembly of Pensacola bahiagrass (Paspalum notatum Flugge var. saurae).</title>
        <authorList>
            <person name="Vega J.M."/>
            <person name="Podio M."/>
            <person name="Orjuela J."/>
            <person name="Siena L.A."/>
            <person name="Pessino S.C."/>
            <person name="Combes M.C."/>
            <person name="Mariac C."/>
            <person name="Albertini E."/>
            <person name="Pupilli F."/>
            <person name="Ortiz J.P.A."/>
            <person name="Leblanc O."/>
        </authorList>
    </citation>
    <scope>NUCLEOTIDE SEQUENCE [LARGE SCALE GENOMIC DNA]</scope>
    <source>
        <strain evidence="14">R1</strain>
        <tissue evidence="14">Leaf</tissue>
    </source>
</reference>
<evidence type="ECO:0000256" key="9">
    <source>
        <dbReference type="ARBA" id="ARBA00023136"/>
    </source>
</evidence>
<comment type="function">
    <text evidence="12">Involved in the synthesis of glucuronoxylan hemicellulose in secondary cell walls.</text>
</comment>
<evidence type="ECO:0000256" key="6">
    <source>
        <dbReference type="ARBA" id="ARBA00022968"/>
    </source>
</evidence>
<dbReference type="GO" id="GO:0000139">
    <property type="term" value="C:Golgi membrane"/>
    <property type="evidence" value="ECO:0007669"/>
    <property type="project" value="UniProtKB-SubCell"/>
</dbReference>
<keyword evidence="8 12" id="KW-0333">Golgi apparatus</keyword>
<dbReference type="EMBL" id="CP144747">
    <property type="protein sequence ID" value="WVZ67180.1"/>
    <property type="molecule type" value="Genomic_DNA"/>
</dbReference>
<dbReference type="EC" id="2.4.-.-" evidence="12"/>
<dbReference type="SUPFAM" id="SSF53448">
    <property type="entry name" value="Nucleotide-diphospho-sugar transferases"/>
    <property type="match status" value="1"/>
</dbReference>
<gene>
    <name evidence="14" type="ORF">U9M48_016297</name>
</gene>
<protein>
    <recommendedName>
        <fullName evidence="12">Glycosyltransferases</fullName>
        <ecNumber evidence="12">2.4.-.-</ecNumber>
    </recommendedName>
</protein>
<keyword evidence="9" id="KW-0472">Membrane</keyword>
<keyword evidence="11 12" id="KW-0961">Cell wall biogenesis/degradation</keyword>